<protein>
    <recommendedName>
        <fullName evidence="3">3-methyl-2-oxobutanoate hydroxymethyltransferase</fullName>
    </recommendedName>
</protein>
<dbReference type="KEGG" id="nps:KRR39_10775"/>
<accession>A0A975T3G0</accession>
<reference evidence="1" key="1">
    <citation type="submission" date="2021-06" db="EMBL/GenBank/DDBJ databases">
        <title>Complete genome sequence of Nocardioides sp. G188.</title>
        <authorList>
            <person name="Im W.-T."/>
        </authorList>
    </citation>
    <scope>NUCLEOTIDE SEQUENCE</scope>
    <source>
        <strain evidence="1">G188</strain>
    </source>
</reference>
<proteinExistence type="predicted"/>
<evidence type="ECO:0000313" key="1">
    <source>
        <dbReference type="EMBL" id="QWZ10173.1"/>
    </source>
</evidence>
<evidence type="ECO:0000313" key="2">
    <source>
        <dbReference type="Proteomes" id="UP000683575"/>
    </source>
</evidence>
<sequence length="160" mass="16833">MSNLSTPTGGCAEATTAKEAAFRIDYPLSAARNTRVVALDPEAEAMVRRASELEWGQARFFSVADPGHTLIETTGVPVDLDEVLNDTNTVVLVAVEGSNAEAVSTIGAACKVRGIMTAGLVVTPGALTSEALLHLRPHARILLVPADEDDLVELLRATRA</sequence>
<dbReference type="Proteomes" id="UP000683575">
    <property type="component" value="Chromosome"/>
</dbReference>
<gene>
    <name evidence="1" type="ORF">KRR39_10775</name>
</gene>
<organism evidence="1 2">
    <name type="scientific">Nocardioides panacis</name>
    <dbReference type="NCBI Taxonomy" id="2849501"/>
    <lineage>
        <taxon>Bacteria</taxon>
        <taxon>Bacillati</taxon>
        <taxon>Actinomycetota</taxon>
        <taxon>Actinomycetes</taxon>
        <taxon>Propionibacteriales</taxon>
        <taxon>Nocardioidaceae</taxon>
        <taxon>Nocardioides</taxon>
    </lineage>
</organism>
<evidence type="ECO:0008006" key="3">
    <source>
        <dbReference type="Google" id="ProtNLM"/>
    </source>
</evidence>
<dbReference type="EMBL" id="CP077062">
    <property type="protein sequence ID" value="QWZ10173.1"/>
    <property type="molecule type" value="Genomic_DNA"/>
</dbReference>
<dbReference type="RefSeq" id="WP_216942019.1">
    <property type="nucleotide sequence ID" value="NZ_CP077062.1"/>
</dbReference>
<name>A0A975T3G0_9ACTN</name>
<dbReference type="AlphaFoldDB" id="A0A975T3G0"/>
<keyword evidence="2" id="KW-1185">Reference proteome</keyword>